<keyword evidence="18" id="KW-1185">Reference proteome</keyword>
<dbReference type="GO" id="GO:0032264">
    <property type="term" value="P:IMP salvage"/>
    <property type="evidence" value="ECO:0007669"/>
    <property type="project" value="UniProtKB-UniPathway"/>
</dbReference>
<dbReference type="InterPro" id="IPR005904">
    <property type="entry name" value="Hxn_phspho_trans"/>
</dbReference>
<comment type="caution">
    <text evidence="17">The sequence shown here is derived from an EMBL/GenBank/DDBJ whole genome shotgun (WGS) entry which is preliminary data.</text>
</comment>
<comment type="cofactor">
    <cofactor evidence="1 15">
        <name>Mg(2+)</name>
        <dbReference type="ChEBI" id="CHEBI:18420"/>
    </cofactor>
</comment>
<keyword evidence="9 15" id="KW-0479">Metal-binding</keyword>
<dbReference type="GO" id="GO:0005829">
    <property type="term" value="C:cytosol"/>
    <property type="evidence" value="ECO:0007669"/>
    <property type="project" value="TreeGrafter"/>
</dbReference>
<dbReference type="Gene3D" id="3.40.50.2020">
    <property type="match status" value="1"/>
</dbReference>
<evidence type="ECO:0000256" key="9">
    <source>
        <dbReference type="ARBA" id="ARBA00022723"/>
    </source>
</evidence>
<evidence type="ECO:0000256" key="11">
    <source>
        <dbReference type="ARBA" id="ARBA00022741"/>
    </source>
</evidence>
<dbReference type="GO" id="GO:0006166">
    <property type="term" value="P:purine ribonucleoside salvage"/>
    <property type="evidence" value="ECO:0007669"/>
    <property type="project" value="UniProtKB-KW"/>
</dbReference>
<evidence type="ECO:0000256" key="15">
    <source>
        <dbReference type="RuleBase" id="RU364099"/>
    </source>
</evidence>
<name>A0A139SPG4_9BACT</name>
<dbReference type="SUPFAM" id="SSF53271">
    <property type="entry name" value="PRTase-like"/>
    <property type="match status" value="1"/>
</dbReference>
<dbReference type="InterPro" id="IPR000836">
    <property type="entry name" value="PRTase_dom"/>
</dbReference>
<comment type="similarity">
    <text evidence="4 15">Belongs to the purine/pyrimidine phosphoribosyltransferase family.</text>
</comment>
<dbReference type="CDD" id="cd06223">
    <property type="entry name" value="PRTases_typeI"/>
    <property type="match status" value="1"/>
</dbReference>
<evidence type="ECO:0000256" key="12">
    <source>
        <dbReference type="ARBA" id="ARBA00022842"/>
    </source>
</evidence>
<dbReference type="UniPathway" id="UPA00591">
    <property type="reaction ID" value="UER00648"/>
</dbReference>
<evidence type="ECO:0000313" key="17">
    <source>
        <dbReference type="EMBL" id="KXU36495.1"/>
    </source>
</evidence>
<evidence type="ECO:0000256" key="2">
    <source>
        <dbReference type="ARBA" id="ARBA00004496"/>
    </source>
</evidence>
<dbReference type="RefSeq" id="WP_068629649.1">
    <property type="nucleotide sequence ID" value="NZ_LSZQ01000031.1"/>
</dbReference>
<comment type="catalytic activity">
    <reaction evidence="14">
        <text>IMP + diphosphate = hypoxanthine + 5-phospho-alpha-D-ribose 1-diphosphate</text>
        <dbReference type="Rhea" id="RHEA:17973"/>
        <dbReference type="ChEBI" id="CHEBI:17368"/>
        <dbReference type="ChEBI" id="CHEBI:33019"/>
        <dbReference type="ChEBI" id="CHEBI:58017"/>
        <dbReference type="ChEBI" id="CHEBI:58053"/>
        <dbReference type="EC" id="2.4.2.8"/>
    </reaction>
    <physiologicalReaction direction="right-to-left" evidence="14">
        <dbReference type="Rhea" id="RHEA:17975"/>
    </physiologicalReaction>
</comment>
<keyword evidence="10 15" id="KW-0660">Purine salvage</keyword>
<protein>
    <recommendedName>
        <fullName evidence="5 15">Hypoxanthine phosphoribosyltransferase</fullName>
        <ecNumber evidence="5 15">2.4.2.8</ecNumber>
    </recommendedName>
</protein>
<evidence type="ECO:0000256" key="5">
    <source>
        <dbReference type="ARBA" id="ARBA00011895"/>
    </source>
</evidence>
<evidence type="ECO:0000313" key="18">
    <source>
        <dbReference type="Proteomes" id="UP000070058"/>
    </source>
</evidence>
<dbReference type="PANTHER" id="PTHR43340:SF1">
    <property type="entry name" value="HYPOXANTHINE PHOSPHORIBOSYLTRANSFERASE"/>
    <property type="match status" value="1"/>
</dbReference>
<dbReference type="GO" id="GO:0052657">
    <property type="term" value="F:guanine phosphoribosyltransferase activity"/>
    <property type="evidence" value="ECO:0007669"/>
    <property type="project" value="RHEA"/>
</dbReference>
<keyword evidence="11 15" id="KW-0547">Nucleotide-binding</keyword>
<evidence type="ECO:0000256" key="10">
    <source>
        <dbReference type="ARBA" id="ARBA00022726"/>
    </source>
</evidence>
<reference evidence="18" key="1">
    <citation type="submission" date="2016-02" db="EMBL/GenBank/DDBJ databases">
        <authorList>
            <person name="Sanders J.G."/>
            <person name="Lin J.Y."/>
            <person name="Wertz J.T."/>
            <person name="Russell J.A."/>
            <person name="Moreau C.S."/>
            <person name="Powell S."/>
        </authorList>
    </citation>
    <scope>NUCLEOTIDE SEQUENCE [LARGE SCALE GENOMIC DNA]</scope>
    <source>
        <strain evidence="18">CAG34</strain>
    </source>
</reference>
<evidence type="ECO:0000256" key="4">
    <source>
        <dbReference type="ARBA" id="ARBA00008391"/>
    </source>
</evidence>
<sequence length="190" mass="21484">MSASPTSHGPALHPHVEAVLVNEAQIRRRIAELGHELRAVYGDEELTLISIINGAIVFTADLLRELANPIRLDCIRISSYRDAVESRGVPQVVSKFTLDIANRHVLVIDDILDTGKTLEFVTRMIREHRPASLRTCVLLDKKERRAVDFEADFVGFSIPDQFVIGYGLDFAERYRNLRYIGTLKPKFQNA</sequence>
<evidence type="ECO:0000256" key="14">
    <source>
        <dbReference type="ARBA" id="ARBA00049402"/>
    </source>
</evidence>
<evidence type="ECO:0000256" key="1">
    <source>
        <dbReference type="ARBA" id="ARBA00001946"/>
    </source>
</evidence>
<comment type="catalytic activity">
    <reaction evidence="13">
        <text>GMP + diphosphate = guanine + 5-phospho-alpha-D-ribose 1-diphosphate</text>
        <dbReference type="Rhea" id="RHEA:25424"/>
        <dbReference type="ChEBI" id="CHEBI:16235"/>
        <dbReference type="ChEBI" id="CHEBI:33019"/>
        <dbReference type="ChEBI" id="CHEBI:58017"/>
        <dbReference type="ChEBI" id="CHEBI:58115"/>
        <dbReference type="EC" id="2.4.2.8"/>
    </reaction>
    <physiologicalReaction direction="right-to-left" evidence="13">
        <dbReference type="Rhea" id="RHEA:25426"/>
    </physiologicalReaction>
</comment>
<dbReference type="EMBL" id="LSZQ01000031">
    <property type="protein sequence ID" value="KXU36495.1"/>
    <property type="molecule type" value="Genomic_DNA"/>
</dbReference>
<dbReference type="InterPro" id="IPR050408">
    <property type="entry name" value="HGPRT"/>
</dbReference>
<dbReference type="GO" id="GO:0032263">
    <property type="term" value="P:GMP salvage"/>
    <property type="evidence" value="ECO:0007669"/>
    <property type="project" value="TreeGrafter"/>
</dbReference>
<dbReference type="GO" id="GO:0004422">
    <property type="term" value="F:hypoxanthine phosphoribosyltransferase activity"/>
    <property type="evidence" value="ECO:0007669"/>
    <property type="project" value="InterPro"/>
</dbReference>
<evidence type="ECO:0000256" key="8">
    <source>
        <dbReference type="ARBA" id="ARBA00022679"/>
    </source>
</evidence>
<evidence type="ECO:0000256" key="7">
    <source>
        <dbReference type="ARBA" id="ARBA00022676"/>
    </source>
</evidence>
<organism evidence="17 18">
    <name type="scientific">Cephaloticoccus primus</name>
    <dbReference type="NCBI Taxonomy" id="1548207"/>
    <lineage>
        <taxon>Bacteria</taxon>
        <taxon>Pseudomonadati</taxon>
        <taxon>Verrucomicrobiota</taxon>
        <taxon>Opitutia</taxon>
        <taxon>Opitutales</taxon>
        <taxon>Opitutaceae</taxon>
        <taxon>Cephaloticoccus</taxon>
    </lineage>
</organism>
<keyword evidence="7 15" id="KW-0328">Glycosyltransferase</keyword>
<dbReference type="FunFam" id="3.40.50.2020:FF:000006">
    <property type="entry name" value="Hypoxanthine phosphoribosyltransferase"/>
    <property type="match status" value="1"/>
</dbReference>
<keyword evidence="12 15" id="KW-0460">Magnesium</keyword>
<dbReference type="OrthoDB" id="9802824at2"/>
<dbReference type="NCBIfam" id="TIGR01203">
    <property type="entry name" value="HGPRTase"/>
    <property type="match status" value="1"/>
</dbReference>
<dbReference type="EC" id="2.4.2.8" evidence="5 15"/>
<accession>A0A139SPG4</accession>
<proteinExistence type="inferred from homology"/>
<dbReference type="PANTHER" id="PTHR43340">
    <property type="entry name" value="HYPOXANTHINE-GUANINE PHOSPHORIBOSYLTRANSFERASE"/>
    <property type="match status" value="1"/>
</dbReference>
<dbReference type="GO" id="GO:0000166">
    <property type="term" value="F:nucleotide binding"/>
    <property type="evidence" value="ECO:0007669"/>
    <property type="project" value="UniProtKB-KW"/>
</dbReference>
<dbReference type="InterPro" id="IPR029057">
    <property type="entry name" value="PRTase-like"/>
</dbReference>
<evidence type="ECO:0000256" key="6">
    <source>
        <dbReference type="ARBA" id="ARBA00022490"/>
    </source>
</evidence>
<evidence type="ECO:0000256" key="13">
    <source>
        <dbReference type="ARBA" id="ARBA00048811"/>
    </source>
</evidence>
<keyword evidence="6 15" id="KW-0963">Cytoplasm</keyword>
<dbReference type="STRING" id="1548207.AXK11_04455"/>
<gene>
    <name evidence="17" type="ORF">AXK11_04455</name>
</gene>
<keyword evidence="8 15" id="KW-0808">Transferase</keyword>
<feature type="domain" description="Phosphoribosyltransferase" evidence="16">
    <location>
        <begin position="25"/>
        <end position="170"/>
    </location>
</feature>
<evidence type="ECO:0000256" key="3">
    <source>
        <dbReference type="ARBA" id="ARBA00004669"/>
    </source>
</evidence>
<dbReference type="Proteomes" id="UP000070058">
    <property type="component" value="Unassembled WGS sequence"/>
</dbReference>
<comment type="pathway">
    <text evidence="3 15">Purine metabolism; IMP biosynthesis via salvage pathway; IMP from hypoxanthine: step 1/1.</text>
</comment>
<dbReference type="GO" id="GO:0000287">
    <property type="term" value="F:magnesium ion binding"/>
    <property type="evidence" value="ECO:0007669"/>
    <property type="project" value="TreeGrafter"/>
</dbReference>
<dbReference type="GO" id="GO:0006178">
    <property type="term" value="P:guanine salvage"/>
    <property type="evidence" value="ECO:0007669"/>
    <property type="project" value="TreeGrafter"/>
</dbReference>
<dbReference type="Pfam" id="PF00156">
    <property type="entry name" value="Pribosyltran"/>
    <property type="match status" value="1"/>
</dbReference>
<dbReference type="AlphaFoldDB" id="A0A139SPG4"/>
<comment type="subcellular location">
    <subcellularLocation>
        <location evidence="2 15">Cytoplasm</location>
    </subcellularLocation>
</comment>
<dbReference type="GO" id="GO:0046100">
    <property type="term" value="P:hypoxanthine metabolic process"/>
    <property type="evidence" value="ECO:0007669"/>
    <property type="project" value="TreeGrafter"/>
</dbReference>
<evidence type="ECO:0000259" key="16">
    <source>
        <dbReference type="Pfam" id="PF00156"/>
    </source>
</evidence>